<evidence type="ECO:0000313" key="6">
    <source>
        <dbReference type="EMBL" id="PXW99424.1"/>
    </source>
</evidence>
<dbReference type="PROSITE" id="PS01124">
    <property type="entry name" value="HTH_ARAC_FAMILY_2"/>
    <property type="match status" value="1"/>
</dbReference>
<keyword evidence="7" id="KW-1185">Reference proteome</keyword>
<proteinExistence type="predicted"/>
<dbReference type="SUPFAM" id="SSF51182">
    <property type="entry name" value="RmlC-like cupins"/>
    <property type="match status" value="1"/>
</dbReference>
<accession>A0A318H624</accession>
<keyword evidence="3" id="KW-0804">Transcription</keyword>
<name>A0A318H624_9BURK</name>
<dbReference type="InterPro" id="IPR011051">
    <property type="entry name" value="RmlC_Cupin_sf"/>
</dbReference>
<evidence type="ECO:0000256" key="1">
    <source>
        <dbReference type="ARBA" id="ARBA00023015"/>
    </source>
</evidence>
<evidence type="ECO:0000256" key="3">
    <source>
        <dbReference type="ARBA" id="ARBA00023163"/>
    </source>
</evidence>
<dbReference type="GO" id="GO:0043565">
    <property type="term" value="F:sequence-specific DNA binding"/>
    <property type="evidence" value="ECO:0007669"/>
    <property type="project" value="InterPro"/>
</dbReference>
<feature type="region of interest" description="Disordered" evidence="4">
    <location>
        <begin position="1"/>
        <end position="32"/>
    </location>
</feature>
<dbReference type="InterPro" id="IPR009057">
    <property type="entry name" value="Homeodomain-like_sf"/>
</dbReference>
<reference evidence="6 7" key="1">
    <citation type="submission" date="2018-05" db="EMBL/GenBank/DDBJ databases">
        <title>Genomic Encyclopedia of Type Strains, Phase IV (KMG-IV): sequencing the most valuable type-strain genomes for metagenomic binning, comparative biology and taxonomic classification.</title>
        <authorList>
            <person name="Goeker M."/>
        </authorList>
    </citation>
    <scope>NUCLEOTIDE SEQUENCE [LARGE SCALE GENOMIC DNA]</scope>
    <source>
        <strain evidence="6 7">DSM 566</strain>
    </source>
</reference>
<dbReference type="Gene3D" id="1.10.10.60">
    <property type="entry name" value="Homeodomain-like"/>
    <property type="match status" value="1"/>
</dbReference>
<dbReference type="EMBL" id="QJJS01000001">
    <property type="protein sequence ID" value="PXW99424.1"/>
    <property type="molecule type" value="Genomic_DNA"/>
</dbReference>
<evidence type="ECO:0000259" key="5">
    <source>
        <dbReference type="PROSITE" id="PS01124"/>
    </source>
</evidence>
<comment type="caution">
    <text evidence="6">The sequence shown here is derived from an EMBL/GenBank/DDBJ whole genome shotgun (WGS) entry which is preliminary data.</text>
</comment>
<dbReference type="SUPFAM" id="SSF46689">
    <property type="entry name" value="Homeodomain-like"/>
    <property type="match status" value="1"/>
</dbReference>
<dbReference type="InterPro" id="IPR050204">
    <property type="entry name" value="AraC_XylS_family_regulators"/>
</dbReference>
<dbReference type="SMART" id="SM00342">
    <property type="entry name" value="HTH_ARAC"/>
    <property type="match status" value="1"/>
</dbReference>
<feature type="domain" description="HTH araC/xylS-type" evidence="5">
    <location>
        <begin position="227"/>
        <end position="326"/>
    </location>
</feature>
<dbReference type="PANTHER" id="PTHR46796">
    <property type="entry name" value="HTH-TYPE TRANSCRIPTIONAL ACTIVATOR RHAS-RELATED"/>
    <property type="match status" value="1"/>
</dbReference>
<evidence type="ECO:0000256" key="2">
    <source>
        <dbReference type="ARBA" id="ARBA00023125"/>
    </source>
</evidence>
<evidence type="ECO:0000313" key="7">
    <source>
        <dbReference type="Proteomes" id="UP000247811"/>
    </source>
</evidence>
<keyword evidence="2 6" id="KW-0238">DNA-binding</keyword>
<gene>
    <name evidence="6" type="ORF">C7444_101254</name>
</gene>
<evidence type="ECO:0000256" key="4">
    <source>
        <dbReference type="SAM" id="MobiDB-lite"/>
    </source>
</evidence>
<keyword evidence="1" id="KW-0805">Transcription regulation</keyword>
<dbReference type="GO" id="GO:0003700">
    <property type="term" value="F:DNA-binding transcription factor activity"/>
    <property type="evidence" value="ECO:0007669"/>
    <property type="project" value="InterPro"/>
</dbReference>
<organism evidence="6 7">
    <name type="scientific">Sphaerotilus hippei</name>
    <dbReference type="NCBI Taxonomy" id="744406"/>
    <lineage>
        <taxon>Bacteria</taxon>
        <taxon>Pseudomonadati</taxon>
        <taxon>Pseudomonadota</taxon>
        <taxon>Betaproteobacteria</taxon>
        <taxon>Burkholderiales</taxon>
        <taxon>Sphaerotilaceae</taxon>
        <taxon>Sphaerotilus</taxon>
    </lineage>
</organism>
<sequence>MNAATKPRSMQKNQDPCASARRVPAAHQGGPDQARALREGLAAFALAAARGELDLLLPSPAGALVAGGRGHFHLGAELFLQLAGRTDFEFPNARLALAAGQAMVVPAQVLHDERVQGEGPAPEQAFRNIVVYADAVAVSCHLAHEAWPGLPDILHLEARHHAQSAPIQSWLAEAARLGGPTAGATRSGWPMVQARALVGAAIAGVLRVLDEPDPADPARTAEPALLSRVRMLIQNQLGEHTLSVRQLAGQCGCTADHLSHLVRRHTGEHLAALISRLRMERAARLLADSTLSGKEIAWACGFAGPSYFIRTFRSHFGMTPQAWRAAAGTDSASHGLLSYTTQRPMPTPRTAP</sequence>
<dbReference type="AlphaFoldDB" id="A0A318H624"/>
<protein>
    <submittedName>
        <fullName evidence="6">AraC-like DNA-binding protein</fullName>
    </submittedName>
</protein>
<dbReference type="Proteomes" id="UP000247811">
    <property type="component" value="Unassembled WGS sequence"/>
</dbReference>
<dbReference type="Pfam" id="PF12833">
    <property type="entry name" value="HTH_18"/>
    <property type="match status" value="1"/>
</dbReference>
<dbReference type="InterPro" id="IPR018060">
    <property type="entry name" value="HTH_AraC"/>
</dbReference>